<dbReference type="InterPro" id="IPR036890">
    <property type="entry name" value="HATPase_C_sf"/>
</dbReference>
<feature type="transmembrane region" description="Helical" evidence="1">
    <location>
        <begin position="59"/>
        <end position="81"/>
    </location>
</feature>
<comment type="caution">
    <text evidence="3">The sequence shown here is derived from an EMBL/GenBank/DDBJ whole genome shotgun (WGS) entry which is preliminary data.</text>
</comment>
<evidence type="ECO:0000259" key="2">
    <source>
        <dbReference type="Pfam" id="PF14501"/>
    </source>
</evidence>
<evidence type="ECO:0000313" key="3">
    <source>
        <dbReference type="EMBL" id="MEQ2591888.1"/>
    </source>
</evidence>
<feature type="domain" description="Sensor histidine kinase NatK-like C-terminal" evidence="2">
    <location>
        <begin position="332"/>
        <end position="426"/>
    </location>
</feature>
<feature type="transmembrane region" description="Helical" evidence="1">
    <location>
        <begin position="161"/>
        <end position="183"/>
    </location>
</feature>
<keyword evidence="1" id="KW-0812">Transmembrane</keyword>
<feature type="transmembrane region" description="Helical" evidence="1">
    <location>
        <begin position="6"/>
        <end position="23"/>
    </location>
</feature>
<feature type="transmembrane region" description="Helical" evidence="1">
    <location>
        <begin position="189"/>
        <end position="210"/>
    </location>
</feature>
<accession>A0ABV1I6Q2</accession>
<dbReference type="Gene3D" id="3.30.565.10">
    <property type="entry name" value="Histidine kinase-like ATPase, C-terminal domain"/>
    <property type="match status" value="1"/>
</dbReference>
<feature type="transmembrane region" description="Helical" evidence="1">
    <location>
        <begin position="125"/>
        <end position="149"/>
    </location>
</feature>
<keyword evidence="4" id="KW-1185">Reference proteome</keyword>
<sequence length="464" mass="53886">MTYLISAVTYIFDIFIVSSYLKNMLKHFKKKYSTIYILCLILVEVILYINELLSSRYNSFSSVVITPALSILTTFALCCFFSNSIKARILTALSFQVLVSLGESFFTFIITHVNPDILDMTNKTLLYSIMNLGSKVMLFLLCLIVTIFFRNQKYDHPTEYSILLFTTPIITLVIFSFTPLHFLSENDNVFFYEMLFICLSMLNIVNYILIQRAFISTVVNYTNMNIQRQLDFQKGKFEQLSESYRQNRRIIHDVKKHYFYIQEQINKQHFDDLKNYTSTAIQSIEDNYAKYNTGNLVIDSFITNYDNIATKNNIAFYVRLNVDFNRVPTNDYDLCIILGNLLDNCIAACIKCNNSRYINISIETTDNDKFVIHCENRSPVIDSTARQHSIDHGFGLSNISHTVEKNNGFFVYQQKNDIFYTDIMIPIIDESKRVFKSVNHISVHPSSHISRHTDIPVPPGRGRQ</sequence>
<keyword evidence="1" id="KW-0472">Membrane</keyword>
<evidence type="ECO:0000256" key="1">
    <source>
        <dbReference type="SAM" id="Phobius"/>
    </source>
</evidence>
<feature type="transmembrane region" description="Helical" evidence="1">
    <location>
        <begin position="93"/>
        <end position="113"/>
    </location>
</feature>
<dbReference type="InterPro" id="IPR032834">
    <property type="entry name" value="NatK-like_C"/>
</dbReference>
<gene>
    <name evidence="3" type="ORF">AAAU18_03040</name>
</gene>
<name>A0ABV1I6Q2_9FIRM</name>
<dbReference type="RefSeq" id="WP_055271977.1">
    <property type="nucleotide sequence ID" value="NZ_JBBNGJ010000002.1"/>
</dbReference>
<proteinExistence type="predicted"/>
<dbReference type="SUPFAM" id="SSF55874">
    <property type="entry name" value="ATPase domain of HSP90 chaperone/DNA topoisomerase II/histidine kinase"/>
    <property type="match status" value="1"/>
</dbReference>
<dbReference type="CDD" id="cd16935">
    <property type="entry name" value="HATPase_AgrC-ComD-like"/>
    <property type="match status" value="1"/>
</dbReference>
<protein>
    <submittedName>
        <fullName evidence="3">GHKL domain-containing protein</fullName>
    </submittedName>
</protein>
<dbReference type="Proteomes" id="UP001494672">
    <property type="component" value="Unassembled WGS sequence"/>
</dbReference>
<keyword evidence="1" id="KW-1133">Transmembrane helix</keyword>
<dbReference type="EMBL" id="JBBNGJ010000002">
    <property type="protein sequence ID" value="MEQ2591888.1"/>
    <property type="molecule type" value="Genomic_DNA"/>
</dbReference>
<reference evidence="3 4" key="1">
    <citation type="submission" date="2024-04" db="EMBL/GenBank/DDBJ databases">
        <title>Human intestinal bacterial collection.</title>
        <authorList>
            <person name="Pauvert C."/>
            <person name="Hitch T.C.A."/>
            <person name="Clavel T."/>
        </authorList>
    </citation>
    <scope>NUCLEOTIDE SEQUENCE [LARGE SCALE GENOMIC DNA]</scope>
    <source>
        <strain evidence="3 4">CLA-AA-H181</strain>
    </source>
</reference>
<dbReference type="PANTHER" id="PTHR40448:SF1">
    <property type="entry name" value="TWO-COMPONENT SENSOR HISTIDINE KINASE"/>
    <property type="match status" value="1"/>
</dbReference>
<dbReference type="PANTHER" id="PTHR40448">
    <property type="entry name" value="TWO-COMPONENT SENSOR HISTIDINE KINASE"/>
    <property type="match status" value="1"/>
</dbReference>
<organism evidence="3 4">
    <name type="scientific">Coprococcus aceti</name>
    <dbReference type="NCBI Taxonomy" id="2981786"/>
    <lineage>
        <taxon>Bacteria</taxon>
        <taxon>Bacillati</taxon>
        <taxon>Bacillota</taxon>
        <taxon>Clostridia</taxon>
        <taxon>Lachnospirales</taxon>
        <taxon>Lachnospiraceae</taxon>
        <taxon>Coprococcus</taxon>
    </lineage>
</organism>
<dbReference type="Pfam" id="PF14501">
    <property type="entry name" value="HATPase_c_5"/>
    <property type="match status" value="1"/>
</dbReference>
<evidence type="ECO:0000313" key="4">
    <source>
        <dbReference type="Proteomes" id="UP001494672"/>
    </source>
</evidence>
<feature type="transmembrane region" description="Helical" evidence="1">
    <location>
        <begin position="35"/>
        <end position="53"/>
    </location>
</feature>